<dbReference type="OrthoDB" id="3254104at2759"/>
<keyword evidence="1" id="KW-0472">Membrane</keyword>
<feature type="transmembrane region" description="Helical" evidence="1">
    <location>
        <begin position="36"/>
        <end position="56"/>
    </location>
</feature>
<evidence type="ECO:0000313" key="3">
    <source>
        <dbReference type="Proteomes" id="UP000664132"/>
    </source>
</evidence>
<protein>
    <submittedName>
        <fullName evidence="2">Uncharacterized protein</fullName>
    </submittedName>
</protein>
<comment type="caution">
    <text evidence="2">The sequence shown here is derived from an EMBL/GenBank/DDBJ whole genome shotgun (WGS) entry which is preliminary data.</text>
</comment>
<feature type="transmembrane region" description="Helical" evidence="1">
    <location>
        <begin position="109"/>
        <end position="129"/>
    </location>
</feature>
<proteinExistence type="predicted"/>
<name>A0A8H7WEZ0_9HELO</name>
<feature type="transmembrane region" description="Helical" evidence="1">
    <location>
        <begin position="83"/>
        <end position="102"/>
    </location>
</feature>
<accession>A0A8H7WEZ0</accession>
<dbReference type="EMBL" id="JAFJYH010000032">
    <property type="protein sequence ID" value="KAG4423574.1"/>
    <property type="molecule type" value="Genomic_DNA"/>
</dbReference>
<dbReference type="Proteomes" id="UP000664132">
    <property type="component" value="Unassembled WGS sequence"/>
</dbReference>
<reference evidence="2" key="1">
    <citation type="submission" date="2021-02" db="EMBL/GenBank/DDBJ databases">
        <title>Genome sequence Cadophora malorum strain M34.</title>
        <authorList>
            <person name="Stefanovic E."/>
            <person name="Vu D."/>
            <person name="Scully C."/>
            <person name="Dijksterhuis J."/>
            <person name="Roader J."/>
            <person name="Houbraken J."/>
        </authorList>
    </citation>
    <scope>NUCLEOTIDE SEQUENCE</scope>
    <source>
        <strain evidence="2">M34</strain>
    </source>
</reference>
<sequence length="196" mass="21707">MSEAGKKEECSTDNETPTPYMEMCTQANKVPIVDNMLAALFSWLTLAGFVVLPATFTSLKHSTTLSSSKGGEIVQKTVQNLPLLPMAGVMCGIGIVGTCWLWKKWRKEYVWLTGQIFLPGLLNSLVGLLTTLVNVMAAHNNHWSITAKITLAVSGICTGSMFVLFLVYSWLLEKIKTPKDREVARRKKPEDEKEAL</sequence>
<evidence type="ECO:0000256" key="1">
    <source>
        <dbReference type="SAM" id="Phobius"/>
    </source>
</evidence>
<gene>
    <name evidence="2" type="ORF">IFR04_003256</name>
</gene>
<evidence type="ECO:0000313" key="2">
    <source>
        <dbReference type="EMBL" id="KAG4423574.1"/>
    </source>
</evidence>
<keyword evidence="1" id="KW-1133">Transmembrane helix</keyword>
<keyword evidence="3" id="KW-1185">Reference proteome</keyword>
<organism evidence="2 3">
    <name type="scientific">Cadophora malorum</name>
    <dbReference type="NCBI Taxonomy" id="108018"/>
    <lineage>
        <taxon>Eukaryota</taxon>
        <taxon>Fungi</taxon>
        <taxon>Dikarya</taxon>
        <taxon>Ascomycota</taxon>
        <taxon>Pezizomycotina</taxon>
        <taxon>Leotiomycetes</taxon>
        <taxon>Helotiales</taxon>
        <taxon>Ploettnerulaceae</taxon>
        <taxon>Cadophora</taxon>
    </lineage>
</organism>
<dbReference type="AlphaFoldDB" id="A0A8H7WEZ0"/>
<feature type="transmembrane region" description="Helical" evidence="1">
    <location>
        <begin position="149"/>
        <end position="171"/>
    </location>
</feature>
<keyword evidence="1" id="KW-0812">Transmembrane</keyword>